<evidence type="ECO:0000256" key="2">
    <source>
        <dbReference type="ARBA" id="ARBA00022723"/>
    </source>
</evidence>
<dbReference type="PANTHER" id="PTHR33337">
    <property type="entry name" value="GFA DOMAIN-CONTAINING PROTEIN"/>
    <property type="match status" value="1"/>
</dbReference>
<dbReference type="PROSITE" id="PS51891">
    <property type="entry name" value="CENP_V_GFA"/>
    <property type="match status" value="1"/>
</dbReference>
<reference evidence="6" key="1">
    <citation type="submission" date="2010-05" db="EMBL/GenBank/DDBJ databases">
        <title>The Genome Sequence of Magnaporthe poae strain ATCC 64411.</title>
        <authorList>
            <consortium name="The Broad Institute Genome Sequencing Platform"/>
            <consortium name="Broad Institute Genome Sequencing Center for Infectious Disease"/>
            <person name="Ma L.-J."/>
            <person name="Dead R."/>
            <person name="Young S."/>
            <person name="Zeng Q."/>
            <person name="Koehrsen M."/>
            <person name="Alvarado L."/>
            <person name="Berlin A."/>
            <person name="Chapman S.B."/>
            <person name="Chen Z."/>
            <person name="Freedman E."/>
            <person name="Gellesch M."/>
            <person name="Goldberg J."/>
            <person name="Griggs A."/>
            <person name="Gujja S."/>
            <person name="Heilman E.R."/>
            <person name="Heiman D."/>
            <person name="Hepburn T."/>
            <person name="Howarth C."/>
            <person name="Jen D."/>
            <person name="Larson L."/>
            <person name="Mehta T."/>
            <person name="Neiman D."/>
            <person name="Pearson M."/>
            <person name="Roberts A."/>
            <person name="Saif S."/>
            <person name="Shea T."/>
            <person name="Shenoy N."/>
            <person name="Sisk P."/>
            <person name="Stolte C."/>
            <person name="Sykes S."/>
            <person name="Walk T."/>
            <person name="White J."/>
            <person name="Yandava C."/>
            <person name="Haas B."/>
            <person name="Nusbaum C."/>
            <person name="Birren B."/>
        </authorList>
    </citation>
    <scope>NUCLEOTIDE SEQUENCE</scope>
    <source>
        <strain evidence="6">ATCC 64411</strain>
    </source>
</reference>
<dbReference type="GO" id="GO:0016846">
    <property type="term" value="F:carbon-sulfur lyase activity"/>
    <property type="evidence" value="ECO:0007669"/>
    <property type="project" value="InterPro"/>
</dbReference>
<dbReference type="PANTHER" id="PTHR33337:SF3">
    <property type="entry name" value="CENP-V_GFA DOMAIN-CONTAINING PROTEIN"/>
    <property type="match status" value="1"/>
</dbReference>
<organism evidence="7 8">
    <name type="scientific">Magnaporthiopsis poae (strain ATCC 64411 / 73-15)</name>
    <name type="common">Kentucky bluegrass fungus</name>
    <name type="synonym">Magnaporthe poae</name>
    <dbReference type="NCBI Taxonomy" id="644358"/>
    <lineage>
        <taxon>Eukaryota</taxon>
        <taxon>Fungi</taxon>
        <taxon>Dikarya</taxon>
        <taxon>Ascomycota</taxon>
        <taxon>Pezizomycotina</taxon>
        <taxon>Sordariomycetes</taxon>
        <taxon>Sordariomycetidae</taxon>
        <taxon>Magnaporthales</taxon>
        <taxon>Magnaporthaceae</taxon>
        <taxon>Magnaporthiopsis</taxon>
    </lineage>
</organism>
<evidence type="ECO:0000259" key="5">
    <source>
        <dbReference type="PROSITE" id="PS51891"/>
    </source>
</evidence>
<evidence type="ECO:0000313" key="8">
    <source>
        <dbReference type="Proteomes" id="UP000011715"/>
    </source>
</evidence>
<keyword evidence="4" id="KW-0456">Lyase</keyword>
<dbReference type="Gene3D" id="3.90.1590.10">
    <property type="entry name" value="glutathione-dependent formaldehyde- activating enzyme (gfa)"/>
    <property type="match status" value="1"/>
</dbReference>
<dbReference type="EMBL" id="GL876968">
    <property type="protein sequence ID" value="KLU84631.1"/>
    <property type="molecule type" value="Genomic_DNA"/>
</dbReference>
<dbReference type="AlphaFoldDB" id="A0A0C4DUN1"/>
<reference evidence="6" key="3">
    <citation type="submission" date="2011-03" db="EMBL/GenBank/DDBJ databases">
        <title>Annotation of Magnaporthe poae ATCC 64411.</title>
        <authorList>
            <person name="Ma L.-J."/>
            <person name="Dead R."/>
            <person name="Young S.K."/>
            <person name="Zeng Q."/>
            <person name="Gargeya S."/>
            <person name="Fitzgerald M."/>
            <person name="Haas B."/>
            <person name="Abouelleil A."/>
            <person name="Alvarado L."/>
            <person name="Arachchi H.M."/>
            <person name="Berlin A."/>
            <person name="Brown A."/>
            <person name="Chapman S.B."/>
            <person name="Chen Z."/>
            <person name="Dunbar C."/>
            <person name="Freedman E."/>
            <person name="Gearin G."/>
            <person name="Gellesch M."/>
            <person name="Goldberg J."/>
            <person name="Griggs A."/>
            <person name="Gujja S."/>
            <person name="Heiman D."/>
            <person name="Howarth C."/>
            <person name="Larson L."/>
            <person name="Lui A."/>
            <person name="MacDonald P.J.P."/>
            <person name="Mehta T."/>
            <person name="Montmayeur A."/>
            <person name="Murphy C."/>
            <person name="Neiman D."/>
            <person name="Pearson M."/>
            <person name="Priest M."/>
            <person name="Roberts A."/>
            <person name="Saif S."/>
            <person name="Shea T."/>
            <person name="Shenoy N."/>
            <person name="Sisk P."/>
            <person name="Stolte C."/>
            <person name="Sykes S."/>
            <person name="Yandava C."/>
            <person name="Wortman J."/>
            <person name="Nusbaum C."/>
            <person name="Birren B."/>
        </authorList>
    </citation>
    <scope>NUCLEOTIDE SEQUENCE</scope>
    <source>
        <strain evidence="6">ATCC 64411</strain>
    </source>
</reference>
<evidence type="ECO:0000313" key="6">
    <source>
        <dbReference type="EMBL" id="KLU84631.1"/>
    </source>
</evidence>
<dbReference type="EMBL" id="ADBL01000873">
    <property type="status" value="NOT_ANNOTATED_CDS"/>
    <property type="molecule type" value="Genomic_DNA"/>
</dbReference>
<feature type="domain" description="CENP-V/GFA" evidence="5">
    <location>
        <begin position="1"/>
        <end position="116"/>
    </location>
</feature>
<evidence type="ECO:0000256" key="1">
    <source>
        <dbReference type="ARBA" id="ARBA00005495"/>
    </source>
</evidence>
<evidence type="ECO:0000313" key="7">
    <source>
        <dbReference type="EnsemblFungi" id="MAPG_03671T0"/>
    </source>
</evidence>
<reference evidence="8" key="2">
    <citation type="submission" date="2010-05" db="EMBL/GenBank/DDBJ databases">
        <title>The genome sequence of Magnaporthe poae strain ATCC 64411.</title>
        <authorList>
            <person name="Ma L.-J."/>
            <person name="Dead R."/>
            <person name="Young S."/>
            <person name="Zeng Q."/>
            <person name="Koehrsen M."/>
            <person name="Alvarado L."/>
            <person name="Berlin A."/>
            <person name="Chapman S.B."/>
            <person name="Chen Z."/>
            <person name="Freedman E."/>
            <person name="Gellesch M."/>
            <person name="Goldberg J."/>
            <person name="Griggs A."/>
            <person name="Gujja S."/>
            <person name="Heilman E.R."/>
            <person name="Heiman D."/>
            <person name="Hepburn T."/>
            <person name="Howarth C."/>
            <person name="Jen D."/>
            <person name="Larson L."/>
            <person name="Mehta T."/>
            <person name="Neiman D."/>
            <person name="Pearson M."/>
            <person name="Roberts A."/>
            <person name="Saif S."/>
            <person name="Shea T."/>
            <person name="Shenoy N."/>
            <person name="Sisk P."/>
            <person name="Stolte C."/>
            <person name="Sykes S."/>
            <person name="Walk T."/>
            <person name="White J."/>
            <person name="Yandava C."/>
            <person name="Haas B."/>
            <person name="Nusbaum C."/>
            <person name="Birren B."/>
        </authorList>
    </citation>
    <scope>NUCLEOTIDE SEQUENCE [LARGE SCALE GENOMIC DNA]</scope>
    <source>
        <strain evidence="8">ATCC 64411 / 73-15</strain>
    </source>
</reference>
<gene>
    <name evidence="6" type="ORF">MAPG_03671</name>
</gene>
<dbReference type="InterPro" id="IPR006913">
    <property type="entry name" value="CENP-V/GFA"/>
</dbReference>
<evidence type="ECO:0000256" key="3">
    <source>
        <dbReference type="ARBA" id="ARBA00022833"/>
    </source>
</evidence>
<dbReference type="GO" id="GO:0046872">
    <property type="term" value="F:metal ion binding"/>
    <property type="evidence" value="ECO:0007669"/>
    <property type="project" value="UniProtKB-KW"/>
</dbReference>
<dbReference type="Pfam" id="PF04828">
    <property type="entry name" value="GFA"/>
    <property type="match status" value="1"/>
</dbReference>
<name>A0A0C4DUN1_MAGP6</name>
<dbReference type="OrthoDB" id="5290969at2759"/>
<dbReference type="OMA" id="TLYCYFC"/>
<dbReference type="VEuPathDB" id="FungiDB:MAPG_03671"/>
<dbReference type="Proteomes" id="UP000011715">
    <property type="component" value="Unassembled WGS sequence"/>
</dbReference>
<dbReference type="SUPFAM" id="SSF51316">
    <property type="entry name" value="Mss4-like"/>
    <property type="match status" value="1"/>
</dbReference>
<dbReference type="InterPro" id="IPR011057">
    <property type="entry name" value="Mss4-like_sf"/>
</dbReference>
<evidence type="ECO:0000256" key="4">
    <source>
        <dbReference type="ARBA" id="ARBA00023239"/>
    </source>
</evidence>
<dbReference type="eggNOG" id="ENOG502SRJN">
    <property type="taxonomic scope" value="Eukaryota"/>
</dbReference>
<keyword evidence="8" id="KW-1185">Reference proteome</keyword>
<accession>A0A0C4DUN1</accession>
<keyword evidence="3" id="KW-0862">Zinc</keyword>
<reference evidence="7" key="5">
    <citation type="submission" date="2015-06" db="UniProtKB">
        <authorList>
            <consortium name="EnsemblFungi"/>
        </authorList>
    </citation>
    <scope>IDENTIFICATION</scope>
    <source>
        <strain evidence="7">ATCC 64411</strain>
    </source>
</reference>
<keyword evidence="2" id="KW-0479">Metal-binding</keyword>
<reference evidence="7" key="4">
    <citation type="journal article" date="2015" name="G3 (Bethesda)">
        <title>Genome sequences of three phytopathogenic species of the Magnaporthaceae family of fungi.</title>
        <authorList>
            <person name="Okagaki L.H."/>
            <person name="Nunes C.C."/>
            <person name="Sailsbery J."/>
            <person name="Clay B."/>
            <person name="Brown D."/>
            <person name="John T."/>
            <person name="Oh Y."/>
            <person name="Young N."/>
            <person name="Fitzgerald M."/>
            <person name="Haas B.J."/>
            <person name="Zeng Q."/>
            <person name="Young S."/>
            <person name="Adiconis X."/>
            <person name="Fan L."/>
            <person name="Levin J.Z."/>
            <person name="Mitchell T.K."/>
            <person name="Okubara P.A."/>
            <person name="Farman M.L."/>
            <person name="Kohn L.M."/>
            <person name="Birren B."/>
            <person name="Ma L.-J."/>
            <person name="Dean R.A."/>
        </authorList>
    </citation>
    <scope>NUCLEOTIDE SEQUENCE</scope>
    <source>
        <strain evidence="7">ATCC 64411 / 73-15</strain>
    </source>
</reference>
<sequence length="145" mass="15534">MEVQCQCGAVSFRTPSSTPQAVFHCHCTECRAQSASAFGTSAVFPTEGIFPLSPDLEAKLGLYNRPAERADSGRTVRCYFCKTCGVRLMHLGIKKDGNPRSVVSVKGGNIKGLDWSSATHIYTDSAVVPIPPGVKSFPRSPQPSS</sequence>
<dbReference type="EnsemblFungi" id="MAPG_03671T0">
    <property type="protein sequence ID" value="MAPG_03671T0"/>
    <property type="gene ID" value="MAPG_03671"/>
</dbReference>
<protein>
    <recommendedName>
        <fullName evidence="5">CENP-V/GFA domain-containing protein</fullName>
    </recommendedName>
</protein>
<proteinExistence type="inferred from homology"/>
<comment type="similarity">
    <text evidence="1">Belongs to the Gfa family.</text>
</comment>